<dbReference type="PANTHER" id="PTHR23104">
    <property type="entry name" value="MULTIPLE COAGULATION FACTOR DEFICIENCY PROTEIN 2 NEURAL STEM CELL DERIVED NEURONAL SURVIVAL PROTEIN"/>
    <property type="match status" value="1"/>
</dbReference>
<evidence type="ECO:0000256" key="3">
    <source>
        <dbReference type="ARBA" id="ARBA00022837"/>
    </source>
</evidence>
<keyword evidence="1 5" id="KW-0732">Signal</keyword>
<proteinExistence type="predicted"/>
<accession>A0A8K0P1Z7</accession>
<dbReference type="GO" id="GO:0005509">
    <property type="term" value="F:calcium ion binding"/>
    <property type="evidence" value="ECO:0007669"/>
    <property type="project" value="InterPro"/>
</dbReference>
<evidence type="ECO:0000256" key="5">
    <source>
        <dbReference type="SAM" id="SignalP"/>
    </source>
</evidence>
<evidence type="ECO:0000256" key="1">
    <source>
        <dbReference type="ARBA" id="ARBA00022729"/>
    </source>
</evidence>
<gene>
    <name evidence="7" type="ORF">J437_LFUL004514</name>
</gene>
<reference evidence="7" key="1">
    <citation type="submission" date="2013-04" db="EMBL/GenBank/DDBJ databases">
        <authorList>
            <person name="Qu J."/>
            <person name="Murali S.C."/>
            <person name="Bandaranaike D."/>
            <person name="Bellair M."/>
            <person name="Blankenburg K."/>
            <person name="Chao H."/>
            <person name="Dinh H."/>
            <person name="Doddapaneni H."/>
            <person name="Downs B."/>
            <person name="Dugan-Rocha S."/>
            <person name="Elkadiri S."/>
            <person name="Gnanaolivu R.D."/>
            <person name="Hernandez B."/>
            <person name="Javaid M."/>
            <person name="Jayaseelan J.C."/>
            <person name="Lee S."/>
            <person name="Li M."/>
            <person name="Ming W."/>
            <person name="Munidasa M."/>
            <person name="Muniz J."/>
            <person name="Nguyen L."/>
            <person name="Ongeri F."/>
            <person name="Osuji N."/>
            <person name="Pu L.-L."/>
            <person name="Puazo M."/>
            <person name="Qu C."/>
            <person name="Quiroz J."/>
            <person name="Raj R."/>
            <person name="Weissenberger G."/>
            <person name="Xin Y."/>
            <person name="Zou X."/>
            <person name="Han Y."/>
            <person name="Richards S."/>
            <person name="Worley K."/>
            <person name="Muzny D."/>
            <person name="Gibbs R."/>
        </authorList>
    </citation>
    <scope>NUCLEOTIDE SEQUENCE</scope>
    <source>
        <strain evidence="7">Sampled in the wild</strain>
    </source>
</reference>
<dbReference type="PROSITE" id="PS00018">
    <property type="entry name" value="EF_HAND_1"/>
    <property type="match status" value="3"/>
</dbReference>
<keyword evidence="8" id="KW-1185">Reference proteome</keyword>
<feature type="compositionally biased region" description="Basic and acidic residues" evidence="4">
    <location>
        <begin position="267"/>
        <end position="281"/>
    </location>
</feature>
<feature type="signal peptide" evidence="5">
    <location>
        <begin position="1"/>
        <end position="19"/>
    </location>
</feature>
<evidence type="ECO:0000313" key="8">
    <source>
        <dbReference type="Proteomes" id="UP000792457"/>
    </source>
</evidence>
<dbReference type="InterPro" id="IPR018247">
    <property type="entry name" value="EF_Hand_1_Ca_BS"/>
</dbReference>
<organism evidence="7 8">
    <name type="scientific">Ladona fulva</name>
    <name type="common">Scarce chaser dragonfly</name>
    <name type="synonym">Libellula fulva</name>
    <dbReference type="NCBI Taxonomy" id="123851"/>
    <lineage>
        <taxon>Eukaryota</taxon>
        <taxon>Metazoa</taxon>
        <taxon>Ecdysozoa</taxon>
        <taxon>Arthropoda</taxon>
        <taxon>Hexapoda</taxon>
        <taxon>Insecta</taxon>
        <taxon>Pterygota</taxon>
        <taxon>Palaeoptera</taxon>
        <taxon>Odonata</taxon>
        <taxon>Epiprocta</taxon>
        <taxon>Anisoptera</taxon>
        <taxon>Libelluloidea</taxon>
        <taxon>Libellulidae</taxon>
        <taxon>Ladona</taxon>
    </lineage>
</organism>
<dbReference type="Proteomes" id="UP000792457">
    <property type="component" value="Unassembled WGS sequence"/>
</dbReference>
<evidence type="ECO:0000313" key="7">
    <source>
        <dbReference type="EMBL" id="KAG8230601.1"/>
    </source>
</evidence>
<feature type="region of interest" description="Disordered" evidence="4">
    <location>
        <begin position="255"/>
        <end position="281"/>
    </location>
</feature>
<dbReference type="PANTHER" id="PTHR23104:SF17">
    <property type="entry name" value="EF-HAND DOMAIN-CONTAINING PROTEIN"/>
    <property type="match status" value="1"/>
</dbReference>
<keyword evidence="3" id="KW-0106">Calcium</keyword>
<dbReference type="InterPro" id="IPR011992">
    <property type="entry name" value="EF-hand-dom_pair"/>
</dbReference>
<evidence type="ECO:0000256" key="4">
    <source>
        <dbReference type="SAM" id="MobiDB-lite"/>
    </source>
</evidence>
<sequence length="353" mass="40538">MEAFRISYLWLSLLSFSYGQHMKTPPGVPPEKYGMYAAQDMGMHHAQMQPHQVPVQQQQVPVQMQQVPMQQVPMQHQQMHMQQQQVPMQQQQVPMQQQQVPMQMQQVPVQMQQQHVPHGAHPPQQILNAAHMAQEKEYAIFLVLMKFGIYALNHIREHMEVPIDTSKMSDQELQFHYFKMHDADNNNKLDGCELIKSLIHWHEQGHSDPNHAVPQEKGKVFSDEELVSLIDPILSMDDANNDGFIDYPEFVKAQQKAAAAGGQNKESPQKHEPSGEKNEEKAHYEILSDEVLSQVIDPILVKSDKNNDGFLDYPEYEFHHGDIALKPIKMLAEVPMQQMTPAQHNQTDTPLST</sequence>
<dbReference type="AlphaFoldDB" id="A0A8K0P1Z7"/>
<comment type="caution">
    <text evidence="7">The sequence shown here is derived from an EMBL/GenBank/DDBJ whole genome shotgun (WGS) entry which is preliminary data.</text>
</comment>
<evidence type="ECO:0000259" key="6">
    <source>
        <dbReference type="Pfam" id="PF13499"/>
    </source>
</evidence>
<protein>
    <recommendedName>
        <fullName evidence="6">EF-hand domain-containing protein</fullName>
    </recommendedName>
</protein>
<name>A0A8K0P1Z7_LADFU</name>
<dbReference type="Gene3D" id="1.10.238.10">
    <property type="entry name" value="EF-hand"/>
    <property type="match status" value="2"/>
</dbReference>
<dbReference type="InterPro" id="IPR052110">
    <property type="entry name" value="MCFD2-like"/>
</dbReference>
<feature type="chain" id="PRO_5035463895" description="EF-hand domain-containing protein" evidence="5">
    <location>
        <begin position="20"/>
        <end position="353"/>
    </location>
</feature>
<dbReference type="OrthoDB" id="289247at2759"/>
<keyword evidence="2" id="KW-0677">Repeat</keyword>
<feature type="domain" description="EF-hand" evidence="6">
    <location>
        <begin position="172"/>
        <end position="253"/>
    </location>
</feature>
<evidence type="ECO:0000256" key="2">
    <source>
        <dbReference type="ARBA" id="ARBA00022737"/>
    </source>
</evidence>
<reference evidence="7" key="2">
    <citation type="submission" date="2017-10" db="EMBL/GenBank/DDBJ databases">
        <title>Ladona fulva Genome sequencing and assembly.</title>
        <authorList>
            <person name="Murali S."/>
            <person name="Richards S."/>
            <person name="Bandaranaike D."/>
            <person name="Bellair M."/>
            <person name="Blankenburg K."/>
            <person name="Chao H."/>
            <person name="Dinh H."/>
            <person name="Doddapaneni H."/>
            <person name="Dugan-Rocha S."/>
            <person name="Elkadiri S."/>
            <person name="Gnanaolivu R."/>
            <person name="Hernandez B."/>
            <person name="Skinner E."/>
            <person name="Javaid M."/>
            <person name="Lee S."/>
            <person name="Li M."/>
            <person name="Ming W."/>
            <person name="Munidasa M."/>
            <person name="Muniz J."/>
            <person name="Nguyen L."/>
            <person name="Hughes D."/>
            <person name="Osuji N."/>
            <person name="Pu L.-L."/>
            <person name="Puazo M."/>
            <person name="Qu C."/>
            <person name="Quiroz J."/>
            <person name="Raj R."/>
            <person name="Weissenberger G."/>
            <person name="Xin Y."/>
            <person name="Zou X."/>
            <person name="Han Y."/>
            <person name="Worley K."/>
            <person name="Muzny D."/>
            <person name="Gibbs R."/>
        </authorList>
    </citation>
    <scope>NUCLEOTIDE SEQUENCE</scope>
    <source>
        <strain evidence="7">Sampled in the wild</strain>
    </source>
</reference>
<dbReference type="SUPFAM" id="SSF47473">
    <property type="entry name" value="EF-hand"/>
    <property type="match status" value="1"/>
</dbReference>
<dbReference type="InterPro" id="IPR002048">
    <property type="entry name" value="EF_hand_dom"/>
</dbReference>
<dbReference type="Pfam" id="PF13499">
    <property type="entry name" value="EF-hand_7"/>
    <property type="match status" value="1"/>
</dbReference>
<dbReference type="EMBL" id="KZ308498">
    <property type="protein sequence ID" value="KAG8230601.1"/>
    <property type="molecule type" value="Genomic_DNA"/>
</dbReference>